<feature type="domain" description="HTH myb-type" evidence="8">
    <location>
        <begin position="122"/>
        <end position="176"/>
    </location>
</feature>
<protein>
    <submittedName>
        <fullName evidence="9">Uncharacterized protein</fullName>
    </submittedName>
</protein>
<comment type="subcellular location">
    <subcellularLocation>
        <location evidence="1">Nucleus</location>
    </subcellularLocation>
</comment>
<evidence type="ECO:0000256" key="4">
    <source>
        <dbReference type="ARBA" id="ARBA00023125"/>
    </source>
</evidence>
<dbReference type="PANTHER" id="PTHR45614">
    <property type="entry name" value="MYB PROTEIN-RELATED"/>
    <property type="match status" value="1"/>
</dbReference>
<sequence>MVLKENNLKKEALPKKKNLKKAQMEFPKYPCDVSHCKVPFNELGENNALSLGELCNKRKMHQENKKKQLPKVCTRGHWKPSEDCKLKELVEVFGPKKWNHIARKMQGRTGKSCRLRWFNQLDPRIIKRAFSEEEEEKLLAVHRKFGNKWSLIAKLFPGRTDNAVKNHWHILMARKLRKQSTSYSKSRKRQTPPYEITSLNLQPTFTLFPGNVGEERTELKNYSWKMPKEESANLKDQFLLEEYCAMRMPMQYLGHHHHHQHDFSTFPADSVEQLTSRYISNSQPSSSLTSALSTSGAEKTMVAKYTENTEPPRFIDFLGVGAS</sequence>
<dbReference type="InterPro" id="IPR050560">
    <property type="entry name" value="MYB_TF"/>
</dbReference>
<dbReference type="FunFam" id="1.10.10.60:FF:000060">
    <property type="entry name" value="MYB transcription factor"/>
    <property type="match status" value="1"/>
</dbReference>
<name>A0A8X7VAG6_BRACI</name>
<keyword evidence="10" id="KW-1185">Reference proteome</keyword>
<keyword evidence="4" id="KW-0238">DNA-binding</keyword>
<evidence type="ECO:0000256" key="3">
    <source>
        <dbReference type="ARBA" id="ARBA00023015"/>
    </source>
</evidence>
<dbReference type="GO" id="GO:0005634">
    <property type="term" value="C:nucleus"/>
    <property type="evidence" value="ECO:0007669"/>
    <property type="project" value="UniProtKB-SubCell"/>
</dbReference>
<dbReference type="SMART" id="SM00717">
    <property type="entry name" value="SANT"/>
    <property type="match status" value="2"/>
</dbReference>
<dbReference type="GO" id="GO:0000978">
    <property type="term" value="F:RNA polymerase II cis-regulatory region sequence-specific DNA binding"/>
    <property type="evidence" value="ECO:0007669"/>
    <property type="project" value="TreeGrafter"/>
</dbReference>
<dbReference type="CDD" id="cd00167">
    <property type="entry name" value="SANT"/>
    <property type="match status" value="2"/>
</dbReference>
<organism evidence="9 10">
    <name type="scientific">Brassica carinata</name>
    <name type="common">Ethiopian mustard</name>
    <name type="synonym">Abyssinian cabbage</name>
    <dbReference type="NCBI Taxonomy" id="52824"/>
    <lineage>
        <taxon>Eukaryota</taxon>
        <taxon>Viridiplantae</taxon>
        <taxon>Streptophyta</taxon>
        <taxon>Embryophyta</taxon>
        <taxon>Tracheophyta</taxon>
        <taxon>Spermatophyta</taxon>
        <taxon>Magnoliopsida</taxon>
        <taxon>eudicotyledons</taxon>
        <taxon>Gunneridae</taxon>
        <taxon>Pentapetalae</taxon>
        <taxon>rosids</taxon>
        <taxon>malvids</taxon>
        <taxon>Brassicales</taxon>
        <taxon>Brassicaceae</taxon>
        <taxon>Brassiceae</taxon>
        <taxon>Brassica</taxon>
    </lineage>
</organism>
<evidence type="ECO:0000256" key="5">
    <source>
        <dbReference type="ARBA" id="ARBA00023163"/>
    </source>
</evidence>
<dbReference type="Pfam" id="PF00249">
    <property type="entry name" value="Myb_DNA-binding"/>
    <property type="match status" value="2"/>
</dbReference>
<keyword evidence="3" id="KW-0805">Transcription regulation</keyword>
<proteinExistence type="predicted"/>
<evidence type="ECO:0000313" key="9">
    <source>
        <dbReference type="EMBL" id="KAG2307611.1"/>
    </source>
</evidence>
<keyword evidence="2" id="KW-0677">Repeat</keyword>
<keyword evidence="5" id="KW-0804">Transcription</keyword>
<comment type="caution">
    <text evidence="9">The sequence shown here is derived from an EMBL/GenBank/DDBJ whole genome shotgun (WGS) entry which is preliminary data.</text>
</comment>
<dbReference type="GO" id="GO:0000981">
    <property type="term" value="F:DNA-binding transcription factor activity, RNA polymerase II-specific"/>
    <property type="evidence" value="ECO:0007669"/>
    <property type="project" value="TreeGrafter"/>
</dbReference>
<feature type="domain" description="Myb-like" evidence="7">
    <location>
        <begin position="122"/>
        <end position="172"/>
    </location>
</feature>
<evidence type="ECO:0000313" key="10">
    <source>
        <dbReference type="Proteomes" id="UP000886595"/>
    </source>
</evidence>
<evidence type="ECO:0000259" key="8">
    <source>
        <dbReference type="PROSITE" id="PS51294"/>
    </source>
</evidence>
<dbReference type="InterPro" id="IPR001005">
    <property type="entry name" value="SANT/Myb"/>
</dbReference>
<dbReference type="SUPFAM" id="SSF46689">
    <property type="entry name" value="Homeodomain-like"/>
    <property type="match status" value="1"/>
</dbReference>
<evidence type="ECO:0000259" key="7">
    <source>
        <dbReference type="PROSITE" id="PS50090"/>
    </source>
</evidence>
<dbReference type="InterPro" id="IPR017930">
    <property type="entry name" value="Myb_dom"/>
</dbReference>
<dbReference type="Gene3D" id="1.10.10.60">
    <property type="entry name" value="Homeodomain-like"/>
    <property type="match status" value="2"/>
</dbReference>
<dbReference type="EMBL" id="JAAMPC010000006">
    <property type="protein sequence ID" value="KAG2307611.1"/>
    <property type="molecule type" value="Genomic_DNA"/>
</dbReference>
<evidence type="ECO:0000256" key="1">
    <source>
        <dbReference type="ARBA" id="ARBA00004123"/>
    </source>
</evidence>
<reference evidence="9 10" key="1">
    <citation type="submission" date="2020-02" db="EMBL/GenBank/DDBJ databases">
        <authorList>
            <person name="Ma Q."/>
            <person name="Huang Y."/>
            <person name="Song X."/>
            <person name="Pei D."/>
        </authorList>
    </citation>
    <scope>NUCLEOTIDE SEQUENCE [LARGE SCALE GENOMIC DNA]</scope>
    <source>
        <strain evidence="9">Sxm20200214</strain>
        <tissue evidence="9">Leaf</tissue>
    </source>
</reference>
<dbReference type="Proteomes" id="UP000886595">
    <property type="component" value="Unassembled WGS sequence"/>
</dbReference>
<dbReference type="OrthoDB" id="2143914at2759"/>
<accession>A0A8X7VAG6</accession>
<gene>
    <name evidence="9" type="ORF">Bca52824_027359</name>
</gene>
<evidence type="ECO:0000256" key="2">
    <source>
        <dbReference type="ARBA" id="ARBA00022737"/>
    </source>
</evidence>
<dbReference type="AlphaFoldDB" id="A0A8X7VAG6"/>
<dbReference type="InterPro" id="IPR009057">
    <property type="entry name" value="Homeodomain-like_sf"/>
</dbReference>
<feature type="domain" description="Myb-like" evidence="7">
    <location>
        <begin position="75"/>
        <end position="121"/>
    </location>
</feature>
<keyword evidence="6" id="KW-0539">Nucleus</keyword>
<evidence type="ECO:0000256" key="6">
    <source>
        <dbReference type="ARBA" id="ARBA00023242"/>
    </source>
</evidence>
<dbReference type="PROSITE" id="PS50090">
    <property type="entry name" value="MYB_LIKE"/>
    <property type="match status" value="2"/>
</dbReference>
<dbReference type="PROSITE" id="PS51294">
    <property type="entry name" value="HTH_MYB"/>
    <property type="match status" value="2"/>
</dbReference>
<feature type="domain" description="HTH myb-type" evidence="8">
    <location>
        <begin position="75"/>
        <end position="121"/>
    </location>
</feature>
<dbReference type="PANTHER" id="PTHR45614:SF281">
    <property type="entry name" value="(RAPE) HYPOTHETICAL PROTEIN"/>
    <property type="match status" value="1"/>
</dbReference>